<evidence type="ECO:0000313" key="1">
    <source>
        <dbReference type="EMBL" id="QDT61547.1"/>
    </source>
</evidence>
<gene>
    <name evidence="1" type="ORF">SV7mr_40840</name>
</gene>
<dbReference type="Proteomes" id="UP000315003">
    <property type="component" value="Chromosome"/>
</dbReference>
<dbReference type="AlphaFoldDB" id="A0A517SZG7"/>
<proteinExistence type="predicted"/>
<organism evidence="1 2">
    <name type="scientific">Stieleria bergensis</name>
    <dbReference type="NCBI Taxonomy" id="2528025"/>
    <lineage>
        <taxon>Bacteria</taxon>
        <taxon>Pseudomonadati</taxon>
        <taxon>Planctomycetota</taxon>
        <taxon>Planctomycetia</taxon>
        <taxon>Pirellulales</taxon>
        <taxon>Pirellulaceae</taxon>
        <taxon>Stieleria</taxon>
    </lineage>
</organism>
<name>A0A517SZG7_9BACT</name>
<sequence length="205" mass="22877">MNVTTEPQTNAQASAWRLWIDGCGGFGLLVGNSFTLGQAGSPQPADVRVRADWPRQAGKIVRSENDYLWHCREMPASLLVPGQVVPVAGSAQLQIHVPSSLSQTAVLTLQPPHRFDDHIDRMLLVDQTILIGPEASNHIRCRQLEQSFLLVYRNGHWKLRQRPSGPQNVPAKQELKKQPQANPWIRLTETQSIVIDEVAMMIEPA</sequence>
<dbReference type="EMBL" id="CP036272">
    <property type="protein sequence ID" value="QDT61547.1"/>
    <property type="molecule type" value="Genomic_DNA"/>
</dbReference>
<reference evidence="1 2" key="1">
    <citation type="submission" date="2019-02" db="EMBL/GenBank/DDBJ databases">
        <title>Deep-cultivation of Planctomycetes and their phenomic and genomic characterization uncovers novel biology.</title>
        <authorList>
            <person name="Wiegand S."/>
            <person name="Jogler M."/>
            <person name="Boedeker C."/>
            <person name="Pinto D."/>
            <person name="Vollmers J."/>
            <person name="Rivas-Marin E."/>
            <person name="Kohn T."/>
            <person name="Peeters S.H."/>
            <person name="Heuer A."/>
            <person name="Rast P."/>
            <person name="Oberbeckmann S."/>
            <person name="Bunk B."/>
            <person name="Jeske O."/>
            <person name="Meyerdierks A."/>
            <person name="Storesund J.E."/>
            <person name="Kallscheuer N."/>
            <person name="Luecker S."/>
            <person name="Lage O.M."/>
            <person name="Pohl T."/>
            <person name="Merkel B.J."/>
            <person name="Hornburger P."/>
            <person name="Mueller R.-W."/>
            <person name="Bruemmer F."/>
            <person name="Labrenz M."/>
            <person name="Spormann A.M."/>
            <person name="Op den Camp H."/>
            <person name="Overmann J."/>
            <person name="Amann R."/>
            <person name="Jetten M.S.M."/>
            <person name="Mascher T."/>
            <person name="Medema M.H."/>
            <person name="Devos D.P."/>
            <person name="Kaster A.-K."/>
            <person name="Ovreas L."/>
            <person name="Rohde M."/>
            <person name="Galperin M.Y."/>
            <person name="Jogler C."/>
        </authorList>
    </citation>
    <scope>NUCLEOTIDE SEQUENCE [LARGE SCALE GENOMIC DNA]</scope>
    <source>
        <strain evidence="1 2">SV_7m_r</strain>
    </source>
</reference>
<keyword evidence="2" id="KW-1185">Reference proteome</keyword>
<protein>
    <submittedName>
        <fullName evidence="1">Uncharacterized protein</fullName>
    </submittedName>
</protein>
<accession>A0A517SZG7</accession>
<dbReference type="OrthoDB" id="260494at2"/>
<dbReference type="RefSeq" id="WP_145275695.1">
    <property type="nucleotide sequence ID" value="NZ_CP036272.1"/>
</dbReference>
<evidence type="ECO:0000313" key="2">
    <source>
        <dbReference type="Proteomes" id="UP000315003"/>
    </source>
</evidence>